<dbReference type="GO" id="GO:0003677">
    <property type="term" value="F:DNA binding"/>
    <property type="evidence" value="ECO:0007669"/>
    <property type="project" value="UniProtKB-KW"/>
</dbReference>
<evidence type="ECO:0000259" key="11">
    <source>
        <dbReference type="PROSITE" id="PS52039"/>
    </source>
</evidence>
<feature type="site" description="Interaction with DNA" evidence="8">
    <location>
        <position position="42"/>
    </location>
</feature>
<dbReference type="InterPro" id="IPR013826">
    <property type="entry name" value="Topo_IA_cen_sub3"/>
</dbReference>
<dbReference type="HAMAP" id="MF_00952">
    <property type="entry name" value="Topoisom_1_prok"/>
    <property type="match status" value="1"/>
</dbReference>
<evidence type="ECO:0000256" key="6">
    <source>
        <dbReference type="ARBA" id="ARBA00023125"/>
    </source>
</evidence>
<reference evidence="12 13" key="1">
    <citation type="journal article" date="2018" name="Sci. Rep.">
        <title>A novel species of the marine cyanobacterium Acaryochloris with a unique pigment content and lifestyle.</title>
        <authorList>
            <person name="Partensky F."/>
            <person name="Six C."/>
            <person name="Ratin M."/>
            <person name="Garczarek L."/>
            <person name="Vaulot D."/>
            <person name="Probert I."/>
            <person name="Calteau A."/>
            <person name="Gourvil P."/>
            <person name="Marie D."/>
            <person name="Grebert T."/>
            <person name="Bouchier C."/>
            <person name="Le Panse S."/>
            <person name="Gachenot M."/>
            <person name="Rodriguez F."/>
            <person name="Garrido J.L."/>
        </authorList>
    </citation>
    <scope>NUCLEOTIDE SEQUENCE [LARGE SCALE GENOMIC DNA]</scope>
    <source>
        <strain evidence="12 13">RCC1774</strain>
    </source>
</reference>
<dbReference type="InterPro" id="IPR013824">
    <property type="entry name" value="Topo_IA_cen_sub1"/>
</dbReference>
<feature type="compositionally biased region" description="Basic and acidic residues" evidence="9">
    <location>
        <begin position="357"/>
        <end position="366"/>
    </location>
</feature>
<dbReference type="NCBIfam" id="TIGR01051">
    <property type="entry name" value="topA_bact"/>
    <property type="match status" value="1"/>
</dbReference>
<comment type="catalytic activity">
    <reaction evidence="1 8">
        <text>ATP-independent breakage of single-stranded DNA, followed by passage and rejoining.</text>
        <dbReference type="EC" id="5.6.2.1"/>
    </reaction>
</comment>
<evidence type="ECO:0000256" key="3">
    <source>
        <dbReference type="ARBA" id="ARBA00022723"/>
    </source>
</evidence>
<dbReference type="InterPro" id="IPR013825">
    <property type="entry name" value="Topo_IA_cen_sub2"/>
</dbReference>
<feature type="site" description="Interaction with DNA" evidence="8">
    <location>
        <position position="155"/>
    </location>
</feature>
<feature type="site" description="Interaction with DNA" evidence="8">
    <location>
        <position position="167"/>
    </location>
</feature>
<dbReference type="AlphaFoldDB" id="A0A2W1JP44"/>
<dbReference type="PROSITE" id="PS50880">
    <property type="entry name" value="TOPRIM"/>
    <property type="match status" value="1"/>
</dbReference>
<dbReference type="SMART" id="SM00437">
    <property type="entry name" value="TOP1Ac"/>
    <property type="match status" value="1"/>
</dbReference>
<dbReference type="PROSITE" id="PS00396">
    <property type="entry name" value="TOPO_IA_1"/>
    <property type="match status" value="1"/>
</dbReference>
<dbReference type="SUPFAM" id="SSF56712">
    <property type="entry name" value="Prokaryotic type I DNA topoisomerase"/>
    <property type="match status" value="1"/>
</dbReference>
<dbReference type="InterPro" id="IPR006171">
    <property type="entry name" value="TOPRIM_dom"/>
</dbReference>
<comment type="similarity">
    <text evidence="2 8">Belongs to the type IA topoisomerase family.</text>
</comment>
<feature type="site" description="Interaction with DNA" evidence="8">
    <location>
        <position position="151"/>
    </location>
</feature>
<evidence type="ECO:0000256" key="4">
    <source>
        <dbReference type="ARBA" id="ARBA00022842"/>
    </source>
</evidence>
<dbReference type="InterPro" id="IPR023406">
    <property type="entry name" value="Topo_IA_AS"/>
</dbReference>
<dbReference type="PROSITE" id="PS52039">
    <property type="entry name" value="TOPO_IA_2"/>
    <property type="match status" value="1"/>
</dbReference>
<feature type="site" description="Interaction with DNA" evidence="8">
    <location>
        <position position="160"/>
    </location>
</feature>
<feature type="domain" description="Toprim" evidence="10">
    <location>
        <begin position="12"/>
        <end position="129"/>
    </location>
</feature>
<dbReference type="InterPro" id="IPR000380">
    <property type="entry name" value="Topo_IA"/>
</dbReference>
<keyword evidence="7 8" id="KW-0413">Isomerase</keyword>
<dbReference type="GO" id="GO:0006265">
    <property type="term" value="P:DNA topological change"/>
    <property type="evidence" value="ECO:0007669"/>
    <property type="project" value="UniProtKB-UniRule"/>
</dbReference>
<protein>
    <recommendedName>
        <fullName evidence="8">DNA topoisomerase 1</fullName>
        <ecNumber evidence="8">5.6.2.1</ecNumber>
    </recommendedName>
    <alternativeName>
        <fullName evidence="8">DNA topoisomerase I</fullName>
    </alternativeName>
</protein>
<evidence type="ECO:0000256" key="1">
    <source>
        <dbReference type="ARBA" id="ARBA00000213"/>
    </source>
</evidence>
<gene>
    <name evidence="12" type="primary">topA_4</name>
    <name evidence="8" type="synonym">topA</name>
    <name evidence="12" type="ORF">C1752_10388</name>
</gene>
<feature type="site" description="Interaction with DNA" evidence="8">
    <location>
        <position position="319"/>
    </location>
</feature>
<dbReference type="PANTHER" id="PTHR42785:SF1">
    <property type="entry name" value="DNA TOPOISOMERASE"/>
    <property type="match status" value="1"/>
</dbReference>
<dbReference type="CDD" id="cd03363">
    <property type="entry name" value="TOPRIM_TopoIA_TopoI"/>
    <property type="match status" value="1"/>
</dbReference>
<dbReference type="Gene3D" id="3.40.50.140">
    <property type="match status" value="1"/>
</dbReference>
<dbReference type="InterPro" id="IPR034149">
    <property type="entry name" value="TOPRIM_TopoI"/>
</dbReference>
<evidence type="ECO:0000256" key="2">
    <source>
        <dbReference type="ARBA" id="ARBA00009446"/>
    </source>
</evidence>
<evidence type="ECO:0000256" key="5">
    <source>
        <dbReference type="ARBA" id="ARBA00023029"/>
    </source>
</evidence>
<sequence length="729" mass="82011">MLLQVMAKLKVMKLLIVESPGKIKKLKGILGSDWIVKASVGHIRELANDGQDSLGFELGLHQIDCRYIPRSPQAKQTISDLRAATKKAKQVFLATDPDREGETIAWHLQDALHLKKAQRVVYTEITDRAVKAAVSNPRPLNQALVDAGRCRDCLDKLVGYRGSPLVWRLNNGAKSVGRVQSATLHLICQREREIQAFTPLDYWSVFVDYQEGFRAFYHGSSSPSDQALSSIDDAGASVVTPESTRVLSEAEAERIVDIAQEESHTIEQVEGKLSPKQPPAPFITSSLQQAAGSRQKLSPERTMEVAQKLYEKGLITYMRTDSVQLSSEFCQAARSWLQANDSENVPQKVAKQRSKKGAQEAHEAIRPTDLTKSSAGLKQELPEDEFKLYVLIWMRAISSQCKPAQIRKTKVLIRSGLIQWQAKGQVVEFKGYSKYWQDISADKQLPVLQDGQQLQIQQVGHEQKQTQPPSRFTEPKLVQIMEKKGIGRPSTYAPTIKTLKLRQYVEVLKKQLQPTTMGLEVDEFMGKALPELLEAKFTAQMEGQLDLISEGKQDWQQYLIGWNQNYLEPALGKAVSTLPAPKPGQYPERKLHKSRTKCPLCNQALSKVPTKNKKVKKGFFLKCQQGCEAEPGKELVMFWNSRDKAWQQPASSGSREGLKAPKLTEYVCPACDLKLEEYFYTKEGQQKSLLRCSSAAARENRKHKDVVYFQSKGAWWSPKFGVLGEDAER</sequence>
<feature type="region of interest" description="Disordered" evidence="9">
    <location>
        <begin position="353"/>
        <end position="376"/>
    </location>
</feature>
<organism evidence="12 13">
    <name type="scientific">Acaryochloris thomasi RCC1774</name>
    <dbReference type="NCBI Taxonomy" id="1764569"/>
    <lineage>
        <taxon>Bacteria</taxon>
        <taxon>Bacillati</taxon>
        <taxon>Cyanobacteriota</taxon>
        <taxon>Cyanophyceae</taxon>
        <taxon>Acaryochloridales</taxon>
        <taxon>Acaryochloridaceae</taxon>
        <taxon>Acaryochloris</taxon>
        <taxon>Acaryochloris thomasi</taxon>
    </lineage>
</organism>
<feature type="region of interest" description="Interaction with DNA" evidence="8">
    <location>
        <begin position="175"/>
        <end position="180"/>
    </location>
</feature>
<dbReference type="GO" id="GO:0046872">
    <property type="term" value="F:metal ion binding"/>
    <property type="evidence" value="ECO:0007669"/>
    <property type="project" value="UniProtKB-KW"/>
</dbReference>
<dbReference type="InterPro" id="IPR005733">
    <property type="entry name" value="TopoI_bac-type"/>
</dbReference>
<keyword evidence="5 8" id="KW-0799">Topoisomerase</keyword>
<dbReference type="Pfam" id="PF01751">
    <property type="entry name" value="Toprim"/>
    <property type="match status" value="1"/>
</dbReference>
<evidence type="ECO:0000259" key="10">
    <source>
        <dbReference type="PROSITE" id="PS50880"/>
    </source>
</evidence>
<proteinExistence type="inferred from homology"/>
<evidence type="ECO:0000313" key="13">
    <source>
        <dbReference type="Proteomes" id="UP000248857"/>
    </source>
</evidence>
<keyword evidence="3" id="KW-0479">Metal-binding</keyword>
<dbReference type="Gene3D" id="1.10.460.10">
    <property type="entry name" value="Topoisomerase I, domain 2"/>
    <property type="match status" value="1"/>
</dbReference>
<dbReference type="Gene3D" id="1.10.290.10">
    <property type="entry name" value="Topoisomerase I, domain 4"/>
    <property type="match status" value="1"/>
</dbReference>
<evidence type="ECO:0000256" key="8">
    <source>
        <dbReference type="HAMAP-Rule" id="MF_00952"/>
    </source>
</evidence>
<dbReference type="PRINTS" id="PR00417">
    <property type="entry name" value="PRTPISMRASEI"/>
</dbReference>
<evidence type="ECO:0000256" key="9">
    <source>
        <dbReference type="SAM" id="MobiDB-lite"/>
    </source>
</evidence>
<dbReference type="Proteomes" id="UP000248857">
    <property type="component" value="Unassembled WGS sequence"/>
</dbReference>
<dbReference type="Gene3D" id="2.70.20.10">
    <property type="entry name" value="Topoisomerase I, domain 3"/>
    <property type="match status" value="1"/>
</dbReference>
<dbReference type="InterPro" id="IPR028612">
    <property type="entry name" value="Topoisom_1_IA"/>
</dbReference>
<dbReference type="CDD" id="cd00186">
    <property type="entry name" value="TOP1Ac"/>
    <property type="match status" value="1"/>
</dbReference>
<keyword evidence="6 8" id="KW-0238">DNA-binding</keyword>
<comment type="subunit">
    <text evidence="8">Monomer.</text>
</comment>
<dbReference type="EMBL" id="PQWO01000031">
    <property type="protein sequence ID" value="PZD70667.1"/>
    <property type="molecule type" value="Genomic_DNA"/>
</dbReference>
<keyword evidence="4" id="KW-0460">Magnesium</keyword>
<dbReference type="GO" id="GO:0003917">
    <property type="term" value="F:DNA topoisomerase type I (single strand cut, ATP-independent) activity"/>
    <property type="evidence" value="ECO:0007669"/>
    <property type="project" value="UniProtKB-UniRule"/>
</dbReference>
<dbReference type="SMART" id="SM00493">
    <property type="entry name" value="TOPRIM"/>
    <property type="match status" value="1"/>
</dbReference>
<feature type="site" description="Interaction with DNA" evidence="8">
    <location>
        <position position="502"/>
    </location>
</feature>
<feature type="domain" description="Topo IA-type catalytic" evidence="11">
    <location>
        <begin position="141"/>
        <end position="571"/>
    </location>
</feature>
<keyword evidence="13" id="KW-1185">Reference proteome</keyword>
<evidence type="ECO:0000256" key="7">
    <source>
        <dbReference type="ARBA" id="ARBA00023235"/>
    </source>
</evidence>
<dbReference type="PANTHER" id="PTHR42785">
    <property type="entry name" value="DNA TOPOISOMERASE, TYPE IA, CORE"/>
    <property type="match status" value="1"/>
</dbReference>
<dbReference type="Pfam" id="PF01131">
    <property type="entry name" value="Topoisom_bac"/>
    <property type="match status" value="1"/>
</dbReference>
<dbReference type="InterPro" id="IPR013497">
    <property type="entry name" value="Topo_IA_cen"/>
</dbReference>
<dbReference type="EC" id="5.6.2.1" evidence="8"/>
<comment type="caution">
    <text evidence="8">Lacks conserved residue(s) required for the propagation of feature annotation.</text>
</comment>
<dbReference type="InterPro" id="IPR023405">
    <property type="entry name" value="Topo_IA_core_domain"/>
</dbReference>
<dbReference type="SMART" id="SM00436">
    <property type="entry name" value="TOP1Bc"/>
    <property type="match status" value="1"/>
</dbReference>
<comment type="caution">
    <text evidence="12">The sequence shown here is derived from an EMBL/GenBank/DDBJ whole genome shotgun (WGS) entry which is preliminary data.</text>
</comment>
<feature type="active site" description="O-(5'-phospho-DNA)-tyrosine intermediate" evidence="8">
    <location>
        <position position="317"/>
    </location>
</feature>
<evidence type="ECO:0000313" key="12">
    <source>
        <dbReference type="EMBL" id="PZD70667.1"/>
    </source>
</evidence>
<accession>A0A2W1JP44</accession>
<dbReference type="InterPro" id="IPR003602">
    <property type="entry name" value="Topo_IA_DNA-bd_dom"/>
</dbReference>
<name>A0A2W1JP44_9CYAN</name>
<comment type="function">
    <text evidence="8">Releases the supercoiling and torsional tension of DNA, which is introduced during the DNA replication and transcription, by transiently cleaving and rejoining one strand of the DNA duplex. Introduces a single-strand break via transesterification at a target site in duplex DNA. The scissile phosphodiester is attacked by the catalytic tyrosine of the enzyme, resulting in the formation of a DNA-(5'-phosphotyrosyl)-enzyme intermediate and the expulsion of a 3'-OH DNA strand. The free DNA strand then undergoes passage around the unbroken strand, thus removing DNA supercoils. Finally, in the religation step, the DNA 3'-OH attacks the covalent intermediate to expel the active-site tyrosine and restore the DNA phosphodiester backbone.</text>
</comment>
<dbReference type="InterPro" id="IPR003601">
    <property type="entry name" value="Topo_IA_2"/>
</dbReference>